<accession>A0A3S7WU90</accession>
<dbReference type="PANTHER" id="PTHR12403">
    <property type="entry name" value="TRAFFICKING PROTEIN PARTICLE COMPLEX SUBUNIT 2"/>
    <property type="match status" value="1"/>
</dbReference>
<proteinExistence type="predicted"/>
<evidence type="ECO:0000313" key="1">
    <source>
        <dbReference type="EMBL" id="AYU77754.1"/>
    </source>
</evidence>
<dbReference type="VEuPathDB" id="TriTrypDB:LDHU3_16.2100"/>
<protein>
    <submittedName>
        <fullName evidence="1">Sedlin, N-terminal conserved region containing protein, putative</fullName>
    </submittedName>
</protein>
<dbReference type="InterPro" id="IPR011012">
    <property type="entry name" value="Longin-like_dom_sf"/>
</dbReference>
<dbReference type="SUPFAM" id="SSF64356">
    <property type="entry name" value="SNARE-like"/>
    <property type="match status" value="1"/>
</dbReference>
<organism evidence="1 2">
    <name type="scientific">Leishmania donovani</name>
    <dbReference type="NCBI Taxonomy" id="5661"/>
    <lineage>
        <taxon>Eukaryota</taxon>
        <taxon>Discoba</taxon>
        <taxon>Euglenozoa</taxon>
        <taxon>Kinetoplastea</taxon>
        <taxon>Metakinetoplastina</taxon>
        <taxon>Trypanosomatida</taxon>
        <taxon>Trypanosomatidae</taxon>
        <taxon>Leishmaniinae</taxon>
        <taxon>Leishmania</taxon>
    </lineage>
</organism>
<dbReference type="GO" id="GO:0005737">
    <property type="term" value="C:cytoplasm"/>
    <property type="evidence" value="ECO:0007669"/>
    <property type="project" value="GOC"/>
</dbReference>
<dbReference type="Pfam" id="PF04628">
    <property type="entry name" value="Sedlin_N"/>
    <property type="match status" value="1"/>
</dbReference>
<dbReference type="InterPro" id="IPR006722">
    <property type="entry name" value="Sedlin"/>
</dbReference>
<sequence length="138" mass="15696">MPFMQFLVVGPSDACLFAYGGSGTNISGSSDNELAHYFSLYSALDVIDEAMWTRGDFLLSRVDRPYGDSYYISAYVGLAPVRLLLMQDSEPKDSLSTFFSEAYHLCVRYFMNPFSTTCKKIQSTTFRDEMTLLCRRYC</sequence>
<gene>
    <name evidence="1" type="ORF">LdCL_160022700</name>
</gene>
<keyword evidence="2" id="KW-1185">Reference proteome</keyword>
<dbReference type="EMBL" id="CP029515">
    <property type="protein sequence ID" value="AYU77754.1"/>
    <property type="molecule type" value="Genomic_DNA"/>
</dbReference>
<dbReference type="Gene3D" id="3.30.450.70">
    <property type="match status" value="1"/>
</dbReference>
<dbReference type="OrthoDB" id="10252102at2759"/>
<evidence type="ECO:0000313" key="2">
    <source>
        <dbReference type="Proteomes" id="UP000274082"/>
    </source>
</evidence>
<dbReference type="AlphaFoldDB" id="A0A3S7WU90"/>
<reference evidence="1 2" key="1">
    <citation type="journal article" date="2018" name="Sci. Rep.">
        <title>A complete Leishmania donovani reference genome identifies novel genetic variations associated with virulence.</title>
        <authorList>
            <person name="Lypaczewski P."/>
            <person name="Hoshizaki J."/>
            <person name="Zhang W.-W."/>
            <person name="McCall L.-I."/>
            <person name="Torcivia-Rodriguez J."/>
            <person name="Simonyan V."/>
            <person name="Kaur A."/>
            <person name="Dewar K."/>
            <person name="Matlashewski G."/>
        </authorList>
    </citation>
    <scope>NUCLEOTIDE SEQUENCE [LARGE SCALE GENOMIC DNA]</scope>
    <source>
        <strain evidence="1 2">LdCL</strain>
    </source>
</reference>
<dbReference type="VEuPathDB" id="TriTrypDB:LdCL_160022700"/>
<dbReference type="Proteomes" id="UP000274082">
    <property type="component" value="Chromosome 16"/>
</dbReference>
<dbReference type="GO" id="GO:0006888">
    <property type="term" value="P:endoplasmic reticulum to Golgi vesicle-mediated transport"/>
    <property type="evidence" value="ECO:0007669"/>
    <property type="project" value="InterPro"/>
</dbReference>
<name>A0A3S7WU90_LEIDO</name>